<evidence type="ECO:0000313" key="2">
    <source>
        <dbReference type="EMBL" id="OOM73386.1"/>
    </source>
</evidence>
<organism evidence="2 3">
    <name type="scientific">Clostridium puniceum</name>
    <dbReference type="NCBI Taxonomy" id="29367"/>
    <lineage>
        <taxon>Bacteria</taxon>
        <taxon>Bacillati</taxon>
        <taxon>Bacillota</taxon>
        <taxon>Clostridia</taxon>
        <taxon>Eubacteriales</taxon>
        <taxon>Clostridiaceae</taxon>
        <taxon>Clostridium</taxon>
    </lineage>
</organism>
<dbReference type="EMBL" id="LZZM01000218">
    <property type="protein sequence ID" value="OOM73386.1"/>
    <property type="molecule type" value="Genomic_DNA"/>
</dbReference>
<feature type="signal peptide" evidence="1">
    <location>
        <begin position="1"/>
        <end position="23"/>
    </location>
</feature>
<evidence type="ECO:0000313" key="3">
    <source>
        <dbReference type="Proteomes" id="UP000190890"/>
    </source>
</evidence>
<keyword evidence="3" id="KW-1185">Reference proteome</keyword>
<protein>
    <submittedName>
        <fullName evidence="2">Uncharacterized protein</fullName>
    </submittedName>
</protein>
<gene>
    <name evidence="2" type="ORF">CLPUN_45870</name>
</gene>
<dbReference type="OrthoDB" id="2081637at2"/>
<dbReference type="AlphaFoldDB" id="A0A1S8T6K3"/>
<dbReference type="STRING" id="29367.CLPUN_45870"/>
<proteinExistence type="predicted"/>
<reference evidence="2 3" key="1">
    <citation type="submission" date="2016-05" db="EMBL/GenBank/DDBJ databases">
        <title>Microbial solvent formation.</title>
        <authorList>
            <person name="Poehlein A."/>
            <person name="Montoya Solano J.D."/>
            <person name="Flitsch S."/>
            <person name="Krabben P."/>
            <person name="Duerre P."/>
            <person name="Daniel R."/>
        </authorList>
    </citation>
    <scope>NUCLEOTIDE SEQUENCE [LARGE SCALE GENOMIC DNA]</scope>
    <source>
        <strain evidence="2 3">DSM 2619</strain>
    </source>
</reference>
<feature type="chain" id="PRO_5012910397" evidence="1">
    <location>
        <begin position="24"/>
        <end position="555"/>
    </location>
</feature>
<accession>A0A1S8T6K3</accession>
<comment type="caution">
    <text evidence="2">The sequence shown here is derived from an EMBL/GenBank/DDBJ whole genome shotgun (WGS) entry which is preliminary data.</text>
</comment>
<dbReference type="RefSeq" id="WP_077849510.1">
    <property type="nucleotide sequence ID" value="NZ_LZZM01000218.1"/>
</dbReference>
<dbReference type="Proteomes" id="UP000190890">
    <property type="component" value="Unassembled WGS sequence"/>
</dbReference>
<name>A0A1S8T6K3_9CLOT</name>
<sequence length="555" mass="62821">MLKKFLGITLTIFLCLPSSVAFANSNVDSSSEEFTTFTKTLSNSSDQNSDYQKLLSDTNVETQNKSDYLLTSEQIVDGSIQKGDSIKTDVNRALLSSLQKSNEEKSNFINSKNITSISNIETSTISSPVETTTSPAVTAKPIAQLRYTILNPASLKNGQITTDTQIGWLWSYNGQNYTYDPNGYQITQMNIDGTPGVSDSIIGTLIGNIGFATQFKTPGQYILKFKCMNDHNIWSDEWSITISVEPTDNNTRPQCVLNYSALSGNTDTEFFFSWANSKDNDKNDSLKNVQSFVIIDGETHLLYDYALIKGDNSCIVKFKDPGTYLIMVRVSDSHGAWSNWVGSDLVVTASTRTTPTKNTPTPNNISIDKVMSKIRTNPKNNTPYTNPDDYVGTEAYNRTFPSSSEYLTSCTDNLGYFHNYYRLKLVQTKYPANPLSYDDVYLIYDDEFLTSNEYRNGYFGTWFPENSIKFKDGVMTANVGYQMFHDEKFGEHKKFYVFDFYTAKDYTITYFDGYDIEHPYSICSDMTDNTRIVYEQRGFHRYSIDRQTGKTSIIS</sequence>
<evidence type="ECO:0000256" key="1">
    <source>
        <dbReference type="SAM" id="SignalP"/>
    </source>
</evidence>
<keyword evidence="1" id="KW-0732">Signal</keyword>